<dbReference type="EMBL" id="FQXD01000004">
    <property type="protein sequence ID" value="SHH16798.1"/>
    <property type="molecule type" value="Genomic_DNA"/>
</dbReference>
<dbReference type="Proteomes" id="UP000184079">
    <property type="component" value="Unassembled WGS sequence"/>
</dbReference>
<evidence type="ECO:0000313" key="1">
    <source>
        <dbReference type="EMBL" id="SHH16798.1"/>
    </source>
</evidence>
<sequence length="55" mass="6275">MKRDLQINYGVLDDIIGELRTYKRALEKMDDSLNKVSTFVQTNEGKSAEVMGSEH</sequence>
<dbReference type="RefSeq" id="WP_170861722.1">
    <property type="nucleotide sequence ID" value="NZ_FQXD01000004.1"/>
</dbReference>
<evidence type="ECO:0000313" key="2">
    <source>
        <dbReference type="Proteomes" id="UP000184079"/>
    </source>
</evidence>
<proteinExistence type="predicted"/>
<reference evidence="2" key="1">
    <citation type="submission" date="2016-11" db="EMBL/GenBank/DDBJ databases">
        <authorList>
            <person name="Varghese N."/>
            <person name="Submissions S."/>
        </authorList>
    </citation>
    <scope>NUCLEOTIDE SEQUENCE [LARGE SCALE GENOMIC DNA]</scope>
    <source>
        <strain evidence="2">CGMCC 1.6496</strain>
    </source>
</reference>
<organism evidence="1 2">
    <name type="scientific">Virgibacillus chiguensis</name>
    <dbReference type="NCBI Taxonomy" id="411959"/>
    <lineage>
        <taxon>Bacteria</taxon>
        <taxon>Bacillati</taxon>
        <taxon>Bacillota</taxon>
        <taxon>Bacilli</taxon>
        <taxon>Bacillales</taxon>
        <taxon>Bacillaceae</taxon>
        <taxon>Virgibacillus</taxon>
    </lineage>
</organism>
<protein>
    <submittedName>
        <fullName evidence="1">Uncharacterized protein</fullName>
    </submittedName>
</protein>
<keyword evidence="2" id="KW-1185">Reference proteome</keyword>
<dbReference type="AlphaFoldDB" id="A0A1M5QS67"/>
<accession>A0A1M5QS67</accession>
<gene>
    <name evidence="1" type="ORF">SAMN05421807_104251</name>
</gene>
<name>A0A1M5QS67_9BACI</name>